<keyword evidence="2" id="KW-1185">Reference proteome</keyword>
<evidence type="ECO:0000313" key="1">
    <source>
        <dbReference type="EMBL" id="MFC6879360.1"/>
    </source>
</evidence>
<sequence length="41" mass="4131">MPLTVIVSAAGLDTLHSLTRLLPFVGSADPGQAASLLRGSP</sequence>
<dbReference type="Proteomes" id="UP001596380">
    <property type="component" value="Unassembled WGS sequence"/>
</dbReference>
<organism evidence="1 2">
    <name type="scientific">Actinomadura yumaensis</name>
    <dbReference type="NCBI Taxonomy" id="111807"/>
    <lineage>
        <taxon>Bacteria</taxon>
        <taxon>Bacillati</taxon>
        <taxon>Actinomycetota</taxon>
        <taxon>Actinomycetes</taxon>
        <taxon>Streptosporangiales</taxon>
        <taxon>Thermomonosporaceae</taxon>
        <taxon>Actinomadura</taxon>
    </lineage>
</organism>
<dbReference type="RefSeq" id="WP_302931117.1">
    <property type="nucleotide sequence ID" value="NZ_JBHSXE010000001.1"/>
</dbReference>
<gene>
    <name evidence="1" type="ORF">ACFQKB_06225</name>
</gene>
<dbReference type="EMBL" id="JBHSXS010000002">
    <property type="protein sequence ID" value="MFC6879360.1"/>
    <property type="molecule type" value="Genomic_DNA"/>
</dbReference>
<protein>
    <submittedName>
        <fullName evidence="1">Uncharacterized protein</fullName>
    </submittedName>
</protein>
<evidence type="ECO:0000313" key="2">
    <source>
        <dbReference type="Proteomes" id="UP001596380"/>
    </source>
</evidence>
<comment type="caution">
    <text evidence="1">The sequence shown here is derived from an EMBL/GenBank/DDBJ whole genome shotgun (WGS) entry which is preliminary data.</text>
</comment>
<accession>A0ABW2CEE6</accession>
<name>A0ABW2CEE6_9ACTN</name>
<proteinExistence type="predicted"/>
<reference evidence="2" key="1">
    <citation type="journal article" date="2019" name="Int. J. Syst. Evol. Microbiol.">
        <title>The Global Catalogue of Microorganisms (GCM) 10K type strain sequencing project: providing services to taxonomists for standard genome sequencing and annotation.</title>
        <authorList>
            <consortium name="The Broad Institute Genomics Platform"/>
            <consortium name="The Broad Institute Genome Sequencing Center for Infectious Disease"/>
            <person name="Wu L."/>
            <person name="Ma J."/>
        </authorList>
    </citation>
    <scope>NUCLEOTIDE SEQUENCE [LARGE SCALE GENOMIC DNA]</scope>
    <source>
        <strain evidence="2">JCM 3369</strain>
    </source>
</reference>